<evidence type="ECO:0000259" key="3">
    <source>
        <dbReference type="Pfam" id="PF01833"/>
    </source>
</evidence>
<keyword evidence="1" id="KW-0732">Signal</keyword>
<dbReference type="PANTHER" id="PTHR16026:SF0">
    <property type="entry name" value="CARTILAGE ACIDIC PROTEIN 1"/>
    <property type="match status" value="1"/>
</dbReference>
<dbReference type="InterPro" id="IPR013783">
    <property type="entry name" value="Ig-like_fold"/>
</dbReference>
<feature type="domain" description="IPT/TIG" evidence="3">
    <location>
        <begin position="569"/>
        <end position="649"/>
    </location>
</feature>
<dbReference type="Pfam" id="PF01833">
    <property type="entry name" value="TIG"/>
    <property type="match status" value="2"/>
</dbReference>
<evidence type="ECO:0008006" key="6">
    <source>
        <dbReference type="Google" id="ProtNLM"/>
    </source>
</evidence>
<gene>
    <name evidence="5" type="ORF">MNBD_GAMMA10-1890</name>
</gene>
<dbReference type="Pfam" id="PF07593">
    <property type="entry name" value="UnbV_ASPIC"/>
    <property type="match status" value="1"/>
</dbReference>
<evidence type="ECO:0000256" key="1">
    <source>
        <dbReference type="ARBA" id="ARBA00022729"/>
    </source>
</evidence>
<dbReference type="AlphaFoldDB" id="A0A3B0XNW8"/>
<dbReference type="InterPro" id="IPR014756">
    <property type="entry name" value="Ig_E-set"/>
</dbReference>
<evidence type="ECO:0000256" key="2">
    <source>
        <dbReference type="SAM" id="MobiDB-lite"/>
    </source>
</evidence>
<dbReference type="SUPFAM" id="SSF81296">
    <property type="entry name" value="E set domains"/>
    <property type="match status" value="2"/>
</dbReference>
<dbReference type="InterPro" id="IPR013517">
    <property type="entry name" value="FG-GAP"/>
</dbReference>
<dbReference type="InterPro" id="IPR028994">
    <property type="entry name" value="Integrin_alpha_N"/>
</dbReference>
<dbReference type="PANTHER" id="PTHR16026">
    <property type="entry name" value="CARTILAGE ACIDIC PROTEIN 1"/>
    <property type="match status" value="1"/>
</dbReference>
<reference evidence="5" key="1">
    <citation type="submission" date="2018-06" db="EMBL/GenBank/DDBJ databases">
        <authorList>
            <person name="Zhirakovskaya E."/>
        </authorList>
    </citation>
    <scope>NUCLEOTIDE SEQUENCE</scope>
</reference>
<dbReference type="InterPro" id="IPR027039">
    <property type="entry name" value="Crtac1"/>
</dbReference>
<dbReference type="InterPro" id="IPR011519">
    <property type="entry name" value="UnbV_ASPIC"/>
</dbReference>
<dbReference type="InterPro" id="IPR002909">
    <property type="entry name" value="IPT_dom"/>
</dbReference>
<proteinExistence type="predicted"/>
<feature type="compositionally biased region" description="Polar residues" evidence="2">
    <location>
        <begin position="485"/>
        <end position="499"/>
    </location>
</feature>
<dbReference type="EMBL" id="UOFJ01000501">
    <property type="protein sequence ID" value="VAW70175.1"/>
    <property type="molecule type" value="Genomic_DNA"/>
</dbReference>
<sequence length="726" mass="76583">MKKLTLLASPLIKKTNIMGGLVLSTCALLYPAHTTAVVPVFQDVALEAGISHGGSGLFGGGAVWIDYNNDGYADLFIPNENAGPANDFTPDTGANRLYRNNQDGSFTEIAAQANVEMLGRTCTGSVAGDINNDGFDDLFVTCGFPTTSTDPAAIPSEQNALLLNKGDGSFEDISARAGLLNSGGRNPSYAAAFGDLDRDGDLDLYVGNYVANIENAAGQRVKSCVPNQLFINNGDSTFSEMSQAYNVAGAGCTLAVTLSDFDFDGDLDIFEVNDFAPSGFPPNAVYQNNGVILPFTDVAADTGLQAGVYGMGISSGDYDNDLDLDYYISSMGGNVLYQGDATHIFNNVGAEAGVLDALSHPDFPQVAVAWGSAFMDADNDGYLDLYVANGGTGFTADGCTGVLAQCINRFYQNNHNGTFSDVTFESGTANNPGSPLGVATADYDLDGDIDIFVTNLFGERANLYRNETPGNPHFLQVRLNASASNRRGTGSKIRLSSSNAERETKQIRELHAGSSHASSHEIMAHFGLPAGSTISNVSVEWQKPHGLKETQVLRNVDIDQHLQINEIDISSIWPASVPAGQGVIVEGKNLCRNECNQSFPTEVQVTINGVNAQVTWVTPTLLVLALPDSTPAGISSVTLTTPDGEITSAEQLEVLAPLPVITAINPDTLPIGQGGFITGQHFCLHQCNQTNPDEVSVNINGTAASVTWVTPTLIVFAVNAGTPQGL</sequence>
<dbReference type="SUPFAM" id="SSF69318">
    <property type="entry name" value="Integrin alpha N-terminal domain"/>
    <property type="match status" value="2"/>
</dbReference>
<feature type="domain" description="ASPIC/UnbV" evidence="4">
    <location>
        <begin position="489"/>
        <end position="562"/>
    </location>
</feature>
<name>A0A3B0XNW8_9ZZZZ</name>
<dbReference type="Pfam" id="PF13517">
    <property type="entry name" value="FG-GAP_3"/>
    <property type="match status" value="3"/>
</dbReference>
<evidence type="ECO:0000313" key="5">
    <source>
        <dbReference type="EMBL" id="VAW70175.1"/>
    </source>
</evidence>
<evidence type="ECO:0000259" key="4">
    <source>
        <dbReference type="Pfam" id="PF07593"/>
    </source>
</evidence>
<feature type="region of interest" description="Disordered" evidence="2">
    <location>
        <begin position="485"/>
        <end position="504"/>
    </location>
</feature>
<dbReference type="Gene3D" id="2.60.40.10">
    <property type="entry name" value="Immunoglobulins"/>
    <property type="match status" value="2"/>
</dbReference>
<dbReference type="Gene3D" id="2.130.10.130">
    <property type="entry name" value="Integrin alpha, N-terminal"/>
    <property type="match status" value="2"/>
</dbReference>
<feature type="non-terminal residue" evidence="5">
    <location>
        <position position="726"/>
    </location>
</feature>
<protein>
    <recommendedName>
        <fullName evidence="6">ASPIC/UnbV domain-containing protein</fullName>
    </recommendedName>
</protein>
<organism evidence="5">
    <name type="scientific">hydrothermal vent metagenome</name>
    <dbReference type="NCBI Taxonomy" id="652676"/>
    <lineage>
        <taxon>unclassified sequences</taxon>
        <taxon>metagenomes</taxon>
        <taxon>ecological metagenomes</taxon>
    </lineage>
</organism>
<feature type="domain" description="IPT/TIG" evidence="3">
    <location>
        <begin position="659"/>
        <end position="724"/>
    </location>
</feature>
<accession>A0A3B0XNW8</accession>